<reference evidence="14 15" key="1">
    <citation type="submission" date="2019-03" db="EMBL/GenBank/DDBJ databases">
        <title>Genomic Encyclopedia of Type Strains, Phase IV (KMG-IV): sequencing the most valuable type-strain genomes for metagenomic binning, comparative biology and taxonomic classification.</title>
        <authorList>
            <person name="Goeker M."/>
        </authorList>
    </citation>
    <scope>NUCLEOTIDE SEQUENCE [LARGE SCALE GENOMIC DNA]</scope>
    <source>
        <strain evidence="14 15">DSM 103428</strain>
    </source>
</reference>
<dbReference type="GO" id="GO:0015344">
    <property type="term" value="F:siderophore uptake transmembrane transporter activity"/>
    <property type="evidence" value="ECO:0007669"/>
    <property type="project" value="TreeGrafter"/>
</dbReference>
<evidence type="ECO:0000256" key="6">
    <source>
        <dbReference type="ARBA" id="ARBA00023077"/>
    </source>
</evidence>
<evidence type="ECO:0000256" key="10">
    <source>
        <dbReference type="RuleBase" id="RU003357"/>
    </source>
</evidence>
<evidence type="ECO:0000256" key="3">
    <source>
        <dbReference type="ARBA" id="ARBA00022452"/>
    </source>
</evidence>
<evidence type="ECO:0000256" key="1">
    <source>
        <dbReference type="ARBA" id="ARBA00004571"/>
    </source>
</evidence>
<dbReference type="Pfam" id="PF13620">
    <property type="entry name" value="CarboxypepD_reg"/>
    <property type="match status" value="1"/>
</dbReference>
<keyword evidence="15" id="KW-1185">Reference proteome</keyword>
<organism evidence="14 15">
    <name type="scientific">Acidipila rosea</name>
    <dbReference type="NCBI Taxonomy" id="768535"/>
    <lineage>
        <taxon>Bacteria</taxon>
        <taxon>Pseudomonadati</taxon>
        <taxon>Acidobacteriota</taxon>
        <taxon>Terriglobia</taxon>
        <taxon>Terriglobales</taxon>
        <taxon>Acidobacteriaceae</taxon>
        <taxon>Acidipila</taxon>
    </lineage>
</organism>
<dbReference type="PANTHER" id="PTHR30069:SF29">
    <property type="entry name" value="HEMOGLOBIN AND HEMOGLOBIN-HAPTOGLOBIN-BINDING PROTEIN 1-RELATED"/>
    <property type="match status" value="1"/>
</dbReference>
<dbReference type="Gene3D" id="2.60.40.1120">
    <property type="entry name" value="Carboxypeptidase-like, regulatory domain"/>
    <property type="match status" value="1"/>
</dbReference>
<dbReference type="Gene3D" id="2.40.170.20">
    <property type="entry name" value="TonB-dependent receptor, beta-barrel domain"/>
    <property type="match status" value="1"/>
</dbReference>
<dbReference type="EMBL" id="SMGK01000002">
    <property type="protein sequence ID" value="TCK74127.1"/>
    <property type="molecule type" value="Genomic_DNA"/>
</dbReference>
<keyword evidence="2" id="KW-0813">Transport</keyword>
<accession>A0A4R1L9T0</accession>
<keyword evidence="3" id="KW-1134">Transmembrane beta strand</keyword>
<dbReference type="SUPFAM" id="SSF49452">
    <property type="entry name" value="Starch-binding domain-like"/>
    <property type="match status" value="1"/>
</dbReference>
<keyword evidence="6 10" id="KW-0798">TonB box</keyword>
<keyword evidence="4" id="KW-0812">Transmembrane</keyword>
<evidence type="ECO:0000259" key="12">
    <source>
        <dbReference type="Pfam" id="PF00593"/>
    </source>
</evidence>
<keyword evidence="7 10" id="KW-0472">Membrane</keyword>
<gene>
    <name evidence="14" type="ORF">C7378_1749</name>
</gene>
<evidence type="ECO:0000313" key="15">
    <source>
        <dbReference type="Proteomes" id="UP000295210"/>
    </source>
</evidence>
<keyword evidence="8 14" id="KW-0675">Receptor</keyword>
<evidence type="ECO:0000256" key="9">
    <source>
        <dbReference type="ARBA" id="ARBA00023237"/>
    </source>
</evidence>
<evidence type="ECO:0000313" key="14">
    <source>
        <dbReference type="EMBL" id="TCK74127.1"/>
    </source>
</evidence>
<dbReference type="AlphaFoldDB" id="A0A4R1L9T0"/>
<feature type="chain" id="PRO_5020475532" evidence="11">
    <location>
        <begin position="21"/>
        <end position="874"/>
    </location>
</feature>
<dbReference type="InterPro" id="IPR036942">
    <property type="entry name" value="Beta-barrel_TonB_sf"/>
</dbReference>
<comment type="caution">
    <text evidence="14">The sequence shown here is derived from an EMBL/GenBank/DDBJ whole genome shotgun (WGS) entry which is preliminary data.</text>
</comment>
<evidence type="ECO:0000256" key="4">
    <source>
        <dbReference type="ARBA" id="ARBA00022692"/>
    </source>
</evidence>
<dbReference type="Gene3D" id="2.170.130.10">
    <property type="entry name" value="TonB-dependent receptor, plug domain"/>
    <property type="match status" value="1"/>
</dbReference>
<evidence type="ECO:0000256" key="11">
    <source>
        <dbReference type="SAM" id="SignalP"/>
    </source>
</evidence>
<feature type="domain" description="TonB-dependent receptor plug" evidence="13">
    <location>
        <begin position="125"/>
        <end position="236"/>
    </location>
</feature>
<evidence type="ECO:0000259" key="13">
    <source>
        <dbReference type="Pfam" id="PF07715"/>
    </source>
</evidence>
<proteinExistence type="inferred from homology"/>
<dbReference type="SUPFAM" id="SSF56935">
    <property type="entry name" value="Porins"/>
    <property type="match status" value="1"/>
</dbReference>
<dbReference type="GO" id="GO:0009279">
    <property type="term" value="C:cell outer membrane"/>
    <property type="evidence" value="ECO:0007669"/>
    <property type="project" value="UniProtKB-SubCell"/>
</dbReference>
<dbReference type="RefSeq" id="WP_131994720.1">
    <property type="nucleotide sequence ID" value="NZ_SMGK01000002.1"/>
</dbReference>
<dbReference type="OrthoDB" id="101294at2"/>
<sequence length="874" mass="93972">MRVLRVIAVLLSLMGYHLLAAQTTQGSQLQGRVTTPSGVALSGVRVTVLNQGSGVSVSLVTGPDGTYTFSNLAPGGYLVSAEKAEFTATTHAITLQGSRSLSLPIKMTLASVSESVTVTAGGAAETSVTEATISKQEIEGVAGPFGSAAQALTAAPGVFVYGYGGVAATARSEVVIRGVKGGWSSVNGDVQRNAISFLFDGIPMNNMIANNGQWQTTQIPIMDMISNIAVDYGPGAPSNRWFDSVGGTVNYVPVQPSTEHGFTMTGGADYGSYNTHLEHFVANTGMYKGWSGVLAAGYAANDTFRTGTIGNPTFTAPSSGYSTFAKMLRVFDRGDFSVGYYHGRNTEYRPNFVPLTPISENGDAVTTTGLYGVDAAPSTPIPPDAQLYSQPTSGFYSSLAKDVWFKQIKTQSDIVYAKLQVALAQNLNLDASSWYRHGYRLHNRVVNYYGPLANTHSEWYDPSSNEFGDRAVFSTRAPHNDISFGGYLMHGMYHSKVALFNPNLGTSKDSPSFFNAFKMHNDYGFLFVQDRIDMWHQKISITPGLAEQMFRTSFFNTGLSEFPNSPPANDPELAADASKNFSKLSPSVGAQYHAIDWLTLHGNFAITYQNPTDGAFGANRSAKSVDLNALKAVKSANSEAGLLVTKCPAPIFGTCSLDATFYHEKLTNETVIVQFSNTSVPATFSLASAAYNGVSINFDEAPNRFVQVHGNAIVQHDYFLSYVPGGSTTNFASYPISNTPKYTTNLGLTSLLKADDKGIVFTPGLWWQYVGTRYLFSNVTSGPTKQTSPGYGVVNLNMDASLDGTGRYFSSLPSWMSKIPLKLSLGVENLFNKEYNPTAYITSGGYFGTSFGGYTLVDPGAPREYIGSLNINLK</sequence>
<dbReference type="GO" id="GO:0044718">
    <property type="term" value="P:siderophore transmembrane transport"/>
    <property type="evidence" value="ECO:0007669"/>
    <property type="project" value="TreeGrafter"/>
</dbReference>
<dbReference type="InterPro" id="IPR039426">
    <property type="entry name" value="TonB-dep_rcpt-like"/>
</dbReference>
<comment type="similarity">
    <text evidence="10">Belongs to the TonB-dependent receptor family.</text>
</comment>
<dbReference type="InterPro" id="IPR012910">
    <property type="entry name" value="Plug_dom"/>
</dbReference>
<feature type="signal peptide" evidence="11">
    <location>
        <begin position="1"/>
        <end position="20"/>
    </location>
</feature>
<evidence type="ECO:0000256" key="5">
    <source>
        <dbReference type="ARBA" id="ARBA00022729"/>
    </source>
</evidence>
<protein>
    <submittedName>
        <fullName evidence="14">Iron complex outermembrane receptor protein</fullName>
    </submittedName>
</protein>
<dbReference type="Proteomes" id="UP000295210">
    <property type="component" value="Unassembled WGS sequence"/>
</dbReference>
<keyword evidence="9" id="KW-0998">Cell outer membrane</keyword>
<dbReference type="Pfam" id="PF07715">
    <property type="entry name" value="Plug"/>
    <property type="match status" value="1"/>
</dbReference>
<evidence type="ECO:0000256" key="7">
    <source>
        <dbReference type="ARBA" id="ARBA00023136"/>
    </source>
</evidence>
<dbReference type="InterPro" id="IPR000531">
    <property type="entry name" value="Beta-barrel_TonB"/>
</dbReference>
<dbReference type="InterPro" id="IPR013784">
    <property type="entry name" value="Carb-bd-like_fold"/>
</dbReference>
<dbReference type="InterPro" id="IPR037066">
    <property type="entry name" value="Plug_dom_sf"/>
</dbReference>
<dbReference type="Pfam" id="PF00593">
    <property type="entry name" value="TonB_dep_Rec_b-barrel"/>
    <property type="match status" value="1"/>
</dbReference>
<evidence type="ECO:0000256" key="2">
    <source>
        <dbReference type="ARBA" id="ARBA00022448"/>
    </source>
</evidence>
<dbReference type="GO" id="GO:0030246">
    <property type="term" value="F:carbohydrate binding"/>
    <property type="evidence" value="ECO:0007669"/>
    <property type="project" value="InterPro"/>
</dbReference>
<dbReference type="PANTHER" id="PTHR30069">
    <property type="entry name" value="TONB-DEPENDENT OUTER MEMBRANE RECEPTOR"/>
    <property type="match status" value="1"/>
</dbReference>
<name>A0A4R1L9T0_9BACT</name>
<comment type="subcellular location">
    <subcellularLocation>
        <location evidence="1">Cell outer membrane</location>
        <topology evidence="1">Multi-pass membrane protein</topology>
    </subcellularLocation>
</comment>
<keyword evidence="5 11" id="KW-0732">Signal</keyword>
<evidence type="ECO:0000256" key="8">
    <source>
        <dbReference type="ARBA" id="ARBA00023170"/>
    </source>
</evidence>
<feature type="domain" description="TonB-dependent receptor-like beta-barrel" evidence="12">
    <location>
        <begin position="386"/>
        <end position="830"/>
    </location>
</feature>